<name>A0A8T0UE73_PANVG</name>
<dbReference type="InterPro" id="IPR056423">
    <property type="entry name" value="BACK_BPM_SPOP"/>
</dbReference>
<dbReference type="Gene3D" id="3.30.710.10">
    <property type="entry name" value="Potassium Channel Kv1.1, Chain A"/>
    <property type="match status" value="1"/>
</dbReference>
<dbReference type="InterPro" id="IPR045005">
    <property type="entry name" value="BPM1-6"/>
</dbReference>
<sequence>MKEMKHTWSLQSEAVRAVHLIKIHGLDGLHRAGFRRRQSMYFVKSTWNVDGYDWEVRLYPSHVDGSSLSSYNVALKLIFLGEAGGIDVTANLTCRLVDPSGALQPSAEKITATTSFRRPSDSSESLRLMSLGDVFGSAIPVPSSNLPQHLGQLLESHAGADVTFAVSRESFAAHKNILAARSPEKTSRRVESQEMEPSVFGALLRFIYTDVVPEFDKKMEPATATLAQHLLVAADRYGLDRLKAMCERRLAAARLKARCVEFITGESRKTLDAVMETQGFKDLMVNSPSLLAELLVAAHGNGRKN</sequence>
<evidence type="ECO:0000256" key="2">
    <source>
        <dbReference type="ARBA" id="ARBA00010846"/>
    </source>
</evidence>
<accession>A0A8T0UE73</accession>
<protein>
    <recommendedName>
        <fullName evidence="3">BTB domain-containing protein</fullName>
    </recommendedName>
</protein>
<organism evidence="4 5">
    <name type="scientific">Panicum virgatum</name>
    <name type="common">Blackwell switchgrass</name>
    <dbReference type="NCBI Taxonomy" id="38727"/>
    <lineage>
        <taxon>Eukaryota</taxon>
        <taxon>Viridiplantae</taxon>
        <taxon>Streptophyta</taxon>
        <taxon>Embryophyta</taxon>
        <taxon>Tracheophyta</taxon>
        <taxon>Spermatophyta</taxon>
        <taxon>Magnoliopsida</taxon>
        <taxon>Liliopsida</taxon>
        <taxon>Poales</taxon>
        <taxon>Poaceae</taxon>
        <taxon>PACMAD clade</taxon>
        <taxon>Panicoideae</taxon>
        <taxon>Panicodae</taxon>
        <taxon>Paniceae</taxon>
        <taxon>Panicinae</taxon>
        <taxon>Panicum</taxon>
        <taxon>Panicum sect. Hiantes</taxon>
    </lineage>
</organism>
<dbReference type="EMBL" id="CM029042">
    <property type="protein sequence ID" value="KAG2620950.1"/>
    <property type="molecule type" value="Genomic_DNA"/>
</dbReference>
<comment type="similarity">
    <text evidence="2">Belongs to the Tdpoz family.</text>
</comment>
<dbReference type="Pfam" id="PF00651">
    <property type="entry name" value="BTB"/>
    <property type="match status" value="1"/>
</dbReference>
<dbReference type="SUPFAM" id="SSF54695">
    <property type="entry name" value="POZ domain"/>
    <property type="match status" value="1"/>
</dbReference>
<dbReference type="InterPro" id="IPR000210">
    <property type="entry name" value="BTB/POZ_dom"/>
</dbReference>
<feature type="domain" description="BTB" evidence="3">
    <location>
        <begin position="160"/>
        <end position="216"/>
    </location>
</feature>
<dbReference type="Pfam" id="PF24570">
    <property type="entry name" value="BACK_BPM_SPOP"/>
    <property type="match status" value="1"/>
</dbReference>
<evidence type="ECO:0000313" key="4">
    <source>
        <dbReference type="EMBL" id="KAG2620950.1"/>
    </source>
</evidence>
<dbReference type="Gene3D" id="1.25.40.420">
    <property type="match status" value="1"/>
</dbReference>
<evidence type="ECO:0000259" key="3">
    <source>
        <dbReference type="PROSITE" id="PS50097"/>
    </source>
</evidence>
<dbReference type="PANTHER" id="PTHR26379:SF180">
    <property type="entry name" value="TRAF TRANSCRIPTION FACTOR"/>
    <property type="match status" value="1"/>
</dbReference>
<evidence type="ECO:0000256" key="1">
    <source>
        <dbReference type="ARBA" id="ARBA00004906"/>
    </source>
</evidence>
<dbReference type="Proteomes" id="UP000823388">
    <property type="component" value="Chromosome 3N"/>
</dbReference>
<comment type="caution">
    <text evidence="4">The sequence shown here is derived from an EMBL/GenBank/DDBJ whole genome shotgun (WGS) entry which is preliminary data.</text>
</comment>
<dbReference type="GO" id="GO:0016567">
    <property type="term" value="P:protein ubiquitination"/>
    <property type="evidence" value="ECO:0007669"/>
    <property type="project" value="InterPro"/>
</dbReference>
<dbReference type="PANTHER" id="PTHR26379">
    <property type="entry name" value="BTB/POZ AND MATH DOMAIN-CONTAINING PROTEIN 1"/>
    <property type="match status" value="1"/>
</dbReference>
<gene>
    <name evidence="4" type="ORF">PVAP13_3NG192000</name>
</gene>
<dbReference type="PROSITE" id="PS50097">
    <property type="entry name" value="BTB"/>
    <property type="match status" value="1"/>
</dbReference>
<dbReference type="InterPro" id="IPR011333">
    <property type="entry name" value="SKP1/BTB/POZ_sf"/>
</dbReference>
<proteinExistence type="inferred from homology"/>
<dbReference type="SMART" id="SM00225">
    <property type="entry name" value="BTB"/>
    <property type="match status" value="1"/>
</dbReference>
<evidence type="ECO:0000313" key="5">
    <source>
        <dbReference type="Proteomes" id="UP000823388"/>
    </source>
</evidence>
<dbReference type="AlphaFoldDB" id="A0A8T0UE73"/>
<keyword evidence="5" id="KW-1185">Reference proteome</keyword>
<comment type="pathway">
    <text evidence="1">Protein modification; protein ubiquitination.</text>
</comment>
<reference evidence="4" key="1">
    <citation type="submission" date="2020-05" db="EMBL/GenBank/DDBJ databases">
        <title>WGS assembly of Panicum virgatum.</title>
        <authorList>
            <person name="Lovell J.T."/>
            <person name="Jenkins J."/>
            <person name="Shu S."/>
            <person name="Juenger T.E."/>
            <person name="Schmutz J."/>
        </authorList>
    </citation>
    <scope>NUCLEOTIDE SEQUENCE</scope>
    <source>
        <strain evidence="4">AP13</strain>
    </source>
</reference>
<dbReference type="SUPFAM" id="SSF49599">
    <property type="entry name" value="TRAF domain-like"/>
    <property type="match status" value="1"/>
</dbReference>